<dbReference type="EMBL" id="SDMP01000007">
    <property type="protein sequence ID" value="RYR48644.1"/>
    <property type="molecule type" value="Genomic_DNA"/>
</dbReference>
<evidence type="ECO:0000313" key="2">
    <source>
        <dbReference type="Proteomes" id="UP000289738"/>
    </source>
</evidence>
<dbReference type="Proteomes" id="UP000289738">
    <property type="component" value="Chromosome A07"/>
</dbReference>
<organism evidence="1 2">
    <name type="scientific">Arachis hypogaea</name>
    <name type="common">Peanut</name>
    <dbReference type="NCBI Taxonomy" id="3818"/>
    <lineage>
        <taxon>Eukaryota</taxon>
        <taxon>Viridiplantae</taxon>
        <taxon>Streptophyta</taxon>
        <taxon>Embryophyta</taxon>
        <taxon>Tracheophyta</taxon>
        <taxon>Spermatophyta</taxon>
        <taxon>Magnoliopsida</taxon>
        <taxon>eudicotyledons</taxon>
        <taxon>Gunneridae</taxon>
        <taxon>Pentapetalae</taxon>
        <taxon>rosids</taxon>
        <taxon>fabids</taxon>
        <taxon>Fabales</taxon>
        <taxon>Fabaceae</taxon>
        <taxon>Papilionoideae</taxon>
        <taxon>50 kb inversion clade</taxon>
        <taxon>dalbergioids sensu lato</taxon>
        <taxon>Dalbergieae</taxon>
        <taxon>Pterocarpus clade</taxon>
        <taxon>Arachis</taxon>
    </lineage>
</organism>
<sequence>MTHILGFLVNRESITGRTDISHQFLVENCLACFGRLPDPDDHVLGKVNLAWVRRCRDTKLCDTQESIEWYIRAHIFCILRTVVFSDKSTNSLNLKFLSLLRDFHCIPLYSWGAASSTHQFVSSTERQIIYLSQISKGLLFLSRLLVVTPHEVMLVTSRWIDHCVM</sequence>
<comment type="caution">
    <text evidence="1">The sequence shown here is derived from an EMBL/GenBank/DDBJ whole genome shotgun (WGS) entry which is preliminary data.</text>
</comment>
<proteinExistence type="predicted"/>
<protein>
    <recommendedName>
        <fullName evidence="3">Aminotransferase-like plant mobile domain-containing protein</fullName>
    </recommendedName>
</protein>
<dbReference type="AlphaFoldDB" id="A0A445CCH2"/>
<accession>A0A445CCH2</accession>
<keyword evidence="2" id="KW-1185">Reference proteome</keyword>
<evidence type="ECO:0008006" key="3">
    <source>
        <dbReference type="Google" id="ProtNLM"/>
    </source>
</evidence>
<reference evidence="1 2" key="1">
    <citation type="submission" date="2019-01" db="EMBL/GenBank/DDBJ databases">
        <title>Sequencing of cultivated peanut Arachis hypogaea provides insights into genome evolution and oil improvement.</title>
        <authorList>
            <person name="Chen X."/>
        </authorList>
    </citation>
    <scope>NUCLEOTIDE SEQUENCE [LARGE SCALE GENOMIC DNA]</scope>
    <source>
        <strain evidence="2">cv. Fuhuasheng</strain>
        <tissue evidence="1">Leaves</tissue>
    </source>
</reference>
<evidence type="ECO:0000313" key="1">
    <source>
        <dbReference type="EMBL" id="RYR48644.1"/>
    </source>
</evidence>
<gene>
    <name evidence="1" type="ORF">Ahy_A07g034697</name>
</gene>
<name>A0A445CCH2_ARAHY</name>